<accession>A0ABD0KW85</accession>
<evidence type="ECO:0000313" key="2">
    <source>
        <dbReference type="Proteomes" id="UP001519460"/>
    </source>
</evidence>
<organism evidence="1 2">
    <name type="scientific">Batillaria attramentaria</name>
    <dbReference type="NCBI Taxonomy" id="370345"/>
    <lineage>
        <taxon>Eukaryota</taxon>
        <taxon>Metazoa</taxon>
        <taxon>Spiralia</taxon>
        <taxon>Lophotrochozoa</taxon>
        <taxon>Mollusca</taxon>
        <taxon>Gastropoda</taxon>
        <taxon>Caenogastropoda</taxon>
        <taxon>Sorbeoconcha</taxon>
        <taxon>Cerithioidea</taxon>
        <taxon>Batillariidae</taxon>
        <taxon>Batillaria</taxon>
    </lineage>
</organism>
<sequence length="98" mass="10589">MKTQSCSRQSLTCAVCKPRFSTVANSNRQPRMSGTAVVSLVVSVIWNGKSRPPGTSPPLPSPSKRLPPSVHPMIPWVLVSITDVYTTCPAVWELVDLG</sequence>
<dbReference type="EMBL" id="JACVVK020000115">
    <property type="protein sequence ID" value="KAK7491377.1"/>
    <property type="molecule type" value="Genomic_DNA"/>
</dbReference>
<evidence type="ECO:0000313" key="1">
    <source>
        <dbReference type="EMBL" id="KAK7491377.1"/>
    </source>
</evidence>
<protein>
    <submittedName>
        <fullName evidence="1">Uncharacterized protein</fullName>
    </submittedName>
</protein>
<dbReference type="Proteomes" id="UP001519460">
    <property type="component" value="Unassembled WGS sequence"/>
</dbReference>
<comment type="caution">
    <text evidence="1">The sequence shown here is derived from an EMBL/GenBank/DDBJ whole genome shotgun (WGS) entry which is preliminary data.</text>
</comment>
<keyword evidence="2" id="KW-1185">Reference proteome</keyword>
<dbReference type="AlphaFoldDB" id="A0ABD0KW85"/>
<gene>
    <name evidence="1" type="ORF">BaRGS_00017355</name>
</gene>
<proteinExistence type="predicted"/>
<reference evidence="1 2" key="1">
    <citation type="journal article" date="2023" name="Sci. Data">
        <title>Genome assembly of the Korean intertidal mud-creeper Batillaria attramentaria.</title>
        <authorList>
            <person name="Patra A.K."/>
            <person name="Ho P.T."/>
            <person name="Jun S."/>
            <person name="Lee S.J."/>
            <person name="Kim Y."/>
            <person name="Won Y.J."/>
        </authorList>
    </citation>
    <scope>NUCLEOTIDE SEQUENCE [LARGE SCALE GENOMIC DNA]</scope>
    <source>
        <strain evidence="1">Wonlab-2016</strain>
    </source>
</reference>
<name>A0ABD0KW85_9CAEN</name>